<name>A0A4R1MZF9_9FIRM</name>
<dbReference type="RefSeq" id="WP_132281788.1">
    <property type="nucleotide sequence ID" value="NZ_SMGQ01000011.1"/>
</dbReference>
<dbReference type="AlphaFoldDB" id="A0A4R1MZF9"/>
<comment type="caution">
    <text evidence="1">The sequence shown here is derived from an EMBL/GenBank/DDBJ whole genome shotgun (WGS) entry which is preliminary data.</text>
</comment>
<keyword evidence="2" id="KW-1185">Reference proteome</keyword>
<dbReference type="Proteomes" id="UP000294545">
    <property type="component" value="Unassembled WGS sequence"/>
</dbReference>
<sequence length="166" mass="19273">MVLYTKWEALATQDRSEKEYEKFWQDYFALEEGVYDYLLSNNVSNLEGTVSDLATKFQLDSVIFTGFLDGINTSLVTELDVKSLEEDSLLTLEIDFEKLYYNMLDAKANWLYNLPSWNGILTEERRKEITKDYNKAQIVVKDKKIGRNDPCPCGSGQKYKKCCINK</sequence>
<dbReference type="EMBL" id="SMGQ01000011">
    <property type="protein sequence ID" value="TCK98717.1"/>
    <property type="molecule type" value="Genomic_DNA"/>
</dbReference>
<dbReference type="Gene3D" id="3.10.450.50">
    <property type="match status" value="1"/>
</dbReference>
<protein>
    <submittedName>
        <fullName evidence="1">SEC-C motif-containing protein</fullName>
    </submittedName>
</protein>
<accession>A0A4R1MZF9</accession>
<reference evidence="1 2" key="1">
    <citation type="submission" date="2019-03" db="EMBL/GenBank/DDBJ databases">
        <title>Genomic Encyclopedia of Type Strains, Phase IV (KMG-IV): sequencing the most valuable type-strain genomes for metagenomic binning, comparative biology and taxonomic classification.</title>
        <authorList>
            <person name="Goeker M."/>
        </authorList>
    </citation>
    <scope>NUCLEOTIDE SEQUENCE [LARGE SCALE GENOMIC DNA]</scope>
    <source>
        <strain evidence="1 2">DSM 24176</strain>
    </source>
</reference>
<gene>
    <name evidence="1" type="ORF">EDC19_1151</name>
</gene>
<dbReference type="NCBIfam" id="NF004088">
    <property type="entry name" value="PRK05590.1"/>
    <property type="match status" value="1"/>
</dbReference>
<dbReference type="Pfam" id="PF02810">
    <property type="entry name" value="SEC-C"/>
    <property type="match status" value="1"/>
</dbReference>
<dbReference type="PANTHER" id="PTHR33747">
    <property type="entry name" value="UPF0225 PROTEIN SCO1677"/>
    <property type="match status" value="1"/>
</dbReference>
<proteinExistence type="predicted"/>
<organism evidence="1 2">
    <name type="scientific">Natranaerovirga hydrolytica</name>
    <dbReference type="NCBI Taxonomy" id="680378"/>
    <lineage>
        <taxon>Bacteria</taxon>
        <taxon>Bacillati</taxon>
        <taxon>Bacillota</taxon>
        <taxon>Clostridia</taxon>
        <taxon>Lachnospirales</taxon>
        <taxon>Natranaerovirgaceae</taxon>
        <taxon>Natranaerovirga</taxon>
    </lineage>
</organism>
<dbReference type="PANTHER" id="PTHR33747:SF1">
    <property type="entry name" value="ADENYLATE CYCLASE-ASSOCIATED CAP C-TERMINAL DOMAIN-CONTAINING PROTEIN"/>
    <property type="match status" value="1"/>
</dbReference>
<evidence type="ECO:0000313" key="1">
    <source>
        <dbReference type="EMBL" id="TCK98717.1"/>
    </source>
</evidence>
<evidence type="ECO:0000313" key="2">
    <source>
        <dbReference type="Proteomes" id="UP000294545"/>
    </source>
</evidence>
<dbReference type="InterPro" id="IPR004027">
    <property type="entry name" value="SEC_C_motif"/>
</dbReference>
<dbReference type="OrthoDB" id="5872at2"/>
<dbReference type="SUPFAM" id="SSF103642">
    <property type="entry name" value="Sec-C motif"/>
    <property type="match status" value="1"/>
</dbReference>